<dbReference type="EMBL" id="CATKSH010000062">
    <property type="protein sequence ID" value="CAI9122410.1"/>
    <property type="molecule type" value="Genomic_DNA"/>
</dbReference>
<comment type="caution">
    <text evidence="1">The sequence shown here is derived from an EMBL/GenBank/DDBJ whole genome shotgun (WGS) entry which is preliminary data.</text>
</comment>
<evidence type="ECO:0000313" key="2">
    <source>
        <dbReference type="Proteomes" id="UP001176960"/>
    </source>
</evidence>
<protein>
    <submittedName>
        <fullName evidence="1">Uncharacterized protein</fullName>
    </submittedName>
</protein>
<sequence>MALKSVTFRGPLKTEGVESNDKIQRILAKHQSVRSDLVKEARQIATERRRALESIRDPDLRRSAAR</sequence>
<evidence type="ECO:0000313" key="1">
    <source>
        <dbReference type="EMBL" id="CAI9122410.1"/>
    </source>
</evidence>
<dbReference type="AlphaFoldDB" id="A0AA35URG6"/>
<proteinExistence type="predicted"/>
<accession>A0AA35URG6</accession>
<organism evidence="1 2">
    <name type="scientific">Brytella acorum</name>
    <dbReference type="NCBI Taxonomy" id="2959299"/>
    <lineage>
        <taxon>Bacteria</taxon>
        <taxon>Pseudomonadati</taxon>
        <taxon>Pseudomonadota</taxon>
        <taxon>Alphaproteobacteria</taxon>
        <taxon>Acetobacterales</taxon>
        <taxon>Acetobacteraceae</taxon>
        <taxon>Brytella</taxon>
    </lineage>
</organism>
<gene>
    <name evidence="1" type="ORF">LMG32879_003276</name>
</gene>
<reference evidence="1" key="1">
    <citation type="submission" date="2023-03" db="EMBL/GenBank/DDBJ databases">
        <authorList>
            <person name="Cleenwerck I."/>
        </authorList>
    </citation>
    <scope>NUCLEOTIDE SEQUENCE</scope>
    <source>
        <strain evidence="1">LMG 32879</strain>
    </source>
</reference>
<dbReference type="RefSeq" id="WP_289844009.1">
    <property type="nucleotide sequence ID" value="NZ_CATKSH010000062.1"/>
</dbReference>
<name>A0AA35URG6_9PROT</name>
<dbReference type="Proteomes" id="UP001176960">
    <property type="component" value="Unassembled WGS sequence"/>
</dbReference>
<keyword evidence="2" id="KW-1185">Reference proteome</keyword>